<keyword evidence="1" id="KW-0812">Transmembrane</keyword>
<name>A0A1M5VU23_9CLOT</name>
<dbReference type="InterPro" id="IPR010540">
    <property type="entry name" value="CmpB_TMEM229"/>
</dbReference>
<dbReference type="RefSeq" id="WP_073016962.1">
    <property type="nucleotide sequence ID" value="NZ_FQXU01000004.1"/>
</dbReference>
<sequence>MIEDNKNTLEKTNKSFASGLNCYKIFWIFFIGCILGVVIETIWCIITRFRIESRSGLIYGPFNLVYGFGAVIITLSLYWLYNKRDLWVFLGGMLVGGVYEYLCSWVQEKIFGTVSWEYSQMNFNLNGRISLLYCFFWGILALIWVKQIYPVLSNLIEKIPNRIGASLTWVLFIFMIFNTGISGLVVERQTERREGIQAVSSLDKYLDKHYSDEVLRKIYPNMIYVIEK</sequence>
<dbReference type="EMBL" id="FQXU01000004">
    <property type="protein sequence ID" value="SHH78756.1"/>
    <property type="molecule type" value="Genomic_DNA"/>
</dbReference>
<feature type="transmembrane region" description="Helical" evidence="1">
    <location>
        <begin position="86"/>
        <end position="106"/>
    </location>
</feature>
<dbReference type="Pfam" id="PF06541">
    <property type="entry name" value="ABC_trans_CmpB"/>
    <property type="match status" value="1"/>
</dbReference>
<evidence type="ECO:0000256" key="1">
    <source>
        <dbReference type="SAM" id="Phobius"/>
    </source>
</evidence>
<evidence type="ECO:0000313" key="2">
    <source>
        <dbReference type="EMBL" id="SHH78756.1"/>
    </source>
</evidence>
<accession>A0A1M5VU23</accession>
<protein>
    <submittedName>
        <fullName evidence="2">Putative ABC-transporter type IV</fullName>
    </submittedName>
</protein>
<evidence type="ECO:0000313" key="3">
    <source>
        <dbReference type="Proteomes" id="UP000184241"/>
    </source>
</evidence>
<feature type="transmembrane region" description="Helical" evidence="1">
    <location>
        <begin position="58"/>
        <end position="80"/>
    </location>
</feature>
<proteinExistence type="predicted"/>
<feature type="transmembrane region" description="Helical" evidence="1">
    <location>
        <begin position="25"/>
        <end position="46"/>
    </location>
</feature>
<dbReference type="Proteomes" id="UP000184241">
    <property type="component" value="Unassembled WGS sequence"/>
</dbReference>
<organism evidence="2 3">
    <name type="scientific">Clostridium intestinale DSM 6191</name>
    <dbReference type="NCBI Taxonomy" id="1121320"/>
    <lineage>
        <taxon>Bacteria</taxon>
        <taxon>Bacillati</taxon>
        <taxon>Bacillota</taxon>
        <taxon>Clostridia</taxon>
        <taxon>Eubacteriales</taxon>
        <taxon>Clostridiaceae</taxon>
        <taxon>Clostridium</taxon>
    </lineage>
</organism>
<feature type="transmembrane region" description="Helical" evidence="1">
    <location>
        <begin position="165"/>
        <end position="186"/>
    </location>
</feature>
<dbReference type="AlphaFoldDB" id="A0A1M5VU23"/>
<gene>
    <name evidence="2" type="ORF">SAMN02745941_00793</name>
</gene>
<keyword evidence="1" id="KW-0472">Membrane</keyword>
<reference evidence="2 3" key="1">
    <citation type="submission" date="2016-11" db="EMBL/GenBank/DDBJ databases">
        <authorList>
            <person name="Jaros S."/>
            <person name="Januszkiewicz K."/>
            <person name="Wedrychowicz H."/>
        </authorList>
    </citation>
    <scope>NUCLEOTIDE SEQUENCE [LARGE SCALE GENOMIC DNA]</scope>
    <source>
        <strain evidence="2 3">DSM 6191</strain>
    </source>
</reference>
<keyword evidence="1" id="KW-1133">Transmembrane helix</keyword>
<feature type="transmembrane region" description="Helical" evidence="1">
    <location>
        <begin position="127"/>
        <end position="145"/>
    </location>
</feature>